<sequence length="258" mass="27779">MSHAMLHQFLVSDLVVPVGLAQEPGQECLTRFGARLGDATRLAPDLIVFRKEQVEGDLPCIAGAPVLAVEVVSPVSRAADLGAKRDLYARAGVPAYWVVDADDAAEPELVVHALSADGRYAAERVPWGGSLRLTRPFAIDLAPQEIFRPPRRVTPRRRAAMPDVIAQENGPDLPPAGEPVLLDVFDRRWPTGAEKTELWDGCPVFYGIWDERDVRAAQSVYPGRVVRLDQAPGEPGTMTVLPAPEPAPQAAGGTDAAT</sequence>
<evidence type="ECO:0000256" key="1">
    <source>
        <dbReference type="SAM" id="MobiDB-lite"/>
    </source>
</evidence>
<dbReference type="PANTHER" id="PTHR35400:SF3">
    <property type="entry name" value="SLL1072 PROTEIN"/>
    <property type="match status" value="1"/>
</dbReference>
<keyword evidence="4" id="KW-1185">Reference proteome</keyword>
<dbReference type="Proteomes" id="UP000432015">
    <property type="component" value="Unassembled WGS sequence"/>
</dbReference>
<dbReference type="AlphaFoldDB" id="A0A7K1L6T3"/>
<feature type="domain" description="Putative restriction endonuclease" evidence="2">
    <location>
        <begin position="8"/>
        <end position="137"/>
    </location>
</feature>
<feature type="region of interest" description="Disordered" evidence="1">
    <location>
        <begin position="232"/>
        <end position="258"/>
    </location>
</feature>
<evidence type="ECO:0000313" key="3">
    <source>
        <dbReference type="EMBL" id="MUN40137.1"/>
    </source>
</evidence>
<comment type="caution">
    <text evidence="3">The sequence shown here is derived from an EMBL/GenBank/DDBJ whole genome shotgun (WGS) entry which is preliminary data.</text>
</comment>
<dbReference type="PANTHER" id="PTHR35400">
    <property type="entry name" value="SLR1083 PROTEIN"/>
    <property type="match status" value="1"/>
</dbReference>
<dbReference type="SUPFAM" id="SSF52980">
    <property type="entry name" value="Restriction endonuclease-like"/>
    <property type="match status" value="1"/>
</dbReference>
<dbReference type="EMBL" id="WOFH01000010">
    <property type="protein sequence ID" value="MUN40137.1"/>
    <property type="molecule type" value="Genomic_DNA"/>
</dbReference>
<dbReference type="RefSeq" id="WP_156219280.1">
    <property type="nucleotide sequence ID" value="NZ_WOFH01000010.1"/>
</dbReference>
<name>A0A7K1L6T3_9ACTN</name>
<dbReference type="InterPro" id="IPR012296">
    <property type="entry name" value="Nuclease_put_TT1808"/>
</dbReference>
<evidence type="ECO:0000313" key="4">
    <source>
        <dbReference type="Proteomes" id="UP000432015"/>
    </source>
</evidence>
<dbReference type="InterPro" id="IPR008538">
    <property type="entry name" value="Uma2"/>
</dbReference>
<dbReference type="Gene3D" id="3.90.1570.10">
    <property type="entry name" value="tt1808, chain A"/>
    <property type="match status" value="1"/>
</dbReference>
<gene>
    <name evidence="3" type="ORF">GNZ18_26580</name>
</gene>
<proteinExistence type="predicted"/>
<protein>
    <recommendedName>
        <fullName evidence="2">Putative restriction endonuclease domain-containing protein</fullName>
    </recommendedName>
</protein>
<dbReference type="CDD" id="cd06260">
    <property type="entry name" value="DUF820-like"/>
    <property type="match status" value="1"/>
</dbReference>
<reference evidence="3 4" key="1">
    <citation type="submission" date="2019-11" db="EMBL/GenBank/DDBJ databases">
        <authorList>
            <person name="Cao P."/>
        </authorList>
    </citation>
    <scope>NUCLEOTIDE SEQUENCE [LARGE SCALE GENOMIC DNA]</scope>
    <source>
        <strain evidence="3 4">NEAU-AAG5</strain>
    </source>
</reference>
<organism evidence="3 4">
    <name type="scientific">Actinomadura litoris</name>
    <dbReference type="NCBI Taxonomy" id="2678616"/>
    <lineage>
        <taxon>Bacteria</taxon>
        <taxon>Bacillati</taxon>
        <taxon>Actinomycetota</taxon>
        <taxon>Actinomycetes</taxon>
        <taxon>Streptosporangiales</taxon>
        <taxon>Thermomonosporaceae</taxon>
        <taxon>Actinomadura</taxon>
    </lineage>
</organism>
<dbReference type="InterPro" id="IPR011335">
    <property type="entry name" value="Restrct_endonuc-II-like"/>
</dbReference>
<accession>A0A7K1L6T3</accession>
<dbReference type="Pfam" id="PF05685">
    <property type="entry name" value="Uma2"/>
    <property type="match status" value="1"/>
</dbReference>
<evidence type="ECO:0000259" key="2">
    <source>
        <dbReference type="Pfam" id="PF05685"/>
    </source>
</evidence>